<comment type="caution">
    <text evidence="1">The sequence shown here is derived from an EMBL/GenBank/DDBJ whole genome shotgun (WGS) entry which is preliminary data.</text>
</comment>
<gene>
    <name evidence="1" type="ORF">G6R29_03175</name>
</gene>
<organism evidence="1 2">
    <name type="scientific">Fructobacillus broussonetiae</name>
    <dbReference type="NCBI Taxonomy" id="2713173"/>
    <lineage>
        <taxon>Bacteria</taxon>
        <taxon>Bacillati</taxon>
        <taxon>Bacillota</taxon>
        <taxon>Bacilli</taxon>
        <taxon>Lactobacillales</taxon>
        <taxon>Lactobacillaceae</taxon>
        <taxon>Fructobacillus</taxon>
    </lineage>
</organism>
<protein>
    <submittedName>
        <fullName evidence="1">Addiction module toxin RelE</fullName>
    </submittedName>
</protein>
<keyword evidence="2" id="KW-1185">Reference proteome</keyword>
<dbReference type="Gene3D" id="3.30.2310.20">
    <property type="entry name" value="RelE-like"/>
    <property type="match status" value="1"/>
</dbReference>
<dbReference type="Pfam" id="PF05015">
    <property type="entry name" value="HigB-like_toxin"/>
    <property type="match status" value="1"/>
</dbReference>
<dbReference type="Proteomes" id="UP001519504">
    <property type="component" value="Unassembled WGS sequence"/>
</dbReference>
<proteinExistence type="predicted"/>
<reference evidence="1 2" key="1">
    <citation type="submission" date="2020-02" db="EMBL/GenBank/DDBJ databases">
        <title>Fructobacillus sp. isolated from paper mulberry of Taiwan.</title>
        <authorList>
            <person name="Lin S.-T."/>
        </authorList>
    </citation>
    <scope>NUCLEOTIDE SEQUENCE [LARGE SCALE GENOMIC DNA]</scope>
    <source>
        <strain evidence="1 2">M2-14</strain>
    </source>
</reference>
<evidence type="ECO:0000313" key="1">
    <source>
        <dbReference type="EMBL" id="MBS9338635.1"/>
    </source>
</evidence>
<dbReference type="SUPFAM" id="SSF143011">
    <property type="entry name" value="RelE-like"/>
    <property type="match status" value="1"/>
</dbReference>
<dbReference type="InterPro" id="IPR035093">
    <property type="entry name" value="RelE/ParE_toxin_dom_sf"/>
</dbReference>
<sequence>MKCYFKKKKLSRIFKDERLRNREYGKKISNQIRSRMEQFAYADELADLRDMPASGLHKLKGNAYFAVTVSPNYRLIFEGYDSDDKLSVNERKIVSVNLIDVIDYH</sequence>
<dbReference type="RefSeq" id="WP_213808917.1">
    <property type="nucleotide sequence ID" value="NZ_JAAMFK010000003.1"/>
</dbReference>
<evidence type="ECO:0000313" key="2">
    <source>
        <dbReference type="Proteomes" id="UP001519504"/>
    </source>
</evidence>
<accession>A0ABS5QZK1</accession>
<name>A0ABS5QZK1_9LACO</name>
<dbReference type="EMBL" id="JAAMFK010000003">
    <property type="protein sequence ID" value="MBS9338635.1"/>
    <property type="molecule type" value="Genomic_DNA"/>
</dbReference>
<dbReference type="InterPro" id="IPR007711">
    <property type="entry name" value="HigB-1"/>
</dbReference>